<accession>A0A4Y2A8N4</accession>
<comment type="caution">
    <text evidence="2">The sequence shown here is derived from an EMBL/GenBank/DDBJ whole genome shotgun (WGS) entry which is preliminary data.</text>
</comment>
<organism evidence="2 3">
    <name type="scientific">Araneus ventricosus</name>
    <name type="common">Orbweaver spider</name>
    <name type="synonym">Epeira ventricosa</name>
    <dbReference type="NCBI Taxonomy" id="182803"/>
    <lineage>
        <taxon>Eukaryota</taxon>
        <taxon>Metazoa</taxon>
        <taxon>Ecdysozoa</taxon>
        <taxon>Arthropoda</taxon>
        <taxon>Chelicerata</taxon>
        <taxon>Arachnida</taxon>
        <taxon>Araneae</taxon>
        <taxon>Araneomorphae</taxon>
        <taxon>Entelegynae</taxon>
        <taxon>Araneoidea</taxon>
        <taxon>Araneidae</taxon>
        <taxon>Araneus</taxon>
    </lineage>
</organism>
<dbReference type="EMBL" id="BGPR01000009">
    <property type="protein sequence ID" value="GBL76221.1"/>
    <property type="molecule type" value="Genomic_DNA"/>
</dbReference>
<reference evidence="2 3" key="1">
    <citation type="journal article" date="2019" name="Sci. Rep.">
        <title>Orb-weaving spider Araneus ventricosus genome elucidates the spidroin gene catalogue.</title>
        <authorList>
            <person name="Kono N."/>
            <person name="Nakamura H."/>
            <person name="Ohtoshi R."/>
            <person name="Moran D.A.P."/>
            <person name="Shinohara A."/>
            <person name="Yoshida Y."/>
            <person name="Fujiwara M."/>
            <person name="Mori M."/>
            <person name="Tomita M."/>
            <person name="Arakawa K."/>
        </authorList>
    </citation>
    <scope>NUCLEOTIDE SEQUENCE [LARGE SCALE GENOMIC DNA]</scope>
</reference>
<feature type="compositionally biased region" description="Basic and acidic residues" evidence="1">
    <location>
        <begin position="629"/>
        <end position="639"/>
    </location>
</feature>
<gene>
    <name evidence="2" type="ORF">AVEN_234490_1</name>
</gene>
<evidence type="ECO:0000313" key="2">
    <source>
        <dbReference type="EMBL" id="GBL76221.1"/>
    </source>
</evidence>
<dbReference type="OrthoDB" id="6435617at2759"/>
<evidence type="ECO:0000313" key="3">
    <source>
        <dbReference type="Proteomes" id="UP000499080"/>
    </source>
</evidence>
<protein>
    <submittedName>
        <fullName evidence="2">Uncharacterized protein</fullName>
    </submittedName>
</protein>
<dbReference type="Proteomes" id="UP000499080">
    <property type="component" value="Unassembled WGS sequence"/>
</dbReference>
<proteinExistence type="predicted"/>
<name>A0A4Y2A8N4_ARAVE</name>
<feature type="compositionally biased region" description="Polar residues" evidence="1">
    <location>
        <begin position="434"/>
        <end position="463"/>
    </location>
</feature>
<sequence length="762" mass="87565">MEEEVANFIPCLILSCLQHTDAHFYFKAELSKLIESDMFESISDCVMHFYIAFDAEYKAIIEKVFENPQFMKSKSRFLIKIGSRCLKMCDDPTFFNFLLMCAFVGRVVSFCYTNGKCYRVVENACKCAVATFKRKFLELFNREGDLNGLRMYSDGLNETVLDRQDQYDDLKDILCPDLEGKQLVLRLLENCKDVDSDQYFLTDFERKLLYKVTKKRLRKLKPNLDFLICRIPRKYFQMQNNQYSQNVMHNVFGSNLVDIESNLRAEYRMRGDNPLLSPPSISCRTDSWSLPINYTTKRNSEPSNYCIIEKRSEPSNYCIIEKRSEPSNYCIIEKRSEPSNYCIIEKRSETSNCFIIGNKSESLECCITEKRFEPSNCCVIEKQPELSNCCITKNEIEPLNYCIAKKDSELSIKETIPEGSLSLVNHKTSREEFQSANFETSSKQPKSATQSPRMLKRSSSGRSMNPELSKRGDRISPNYLQIGTSPKTDTASFSKRPKISNSPQSKLSLETSFTSSQQQFLPPSLDSPQTALYLPFSFSTFEDKSPNTKRCSLEMEVELSKKYSSKFRITSDEDHSIQNYPSTSSFNGNFLPFELQTEAVSPFKTIDSLQKPPTNSPQSPQEQYLATAHQDKPSLKTHSEMASASCSSDHDSRDDLISVCSLSSASSSSSSIQLSSEGYYTSESDFSDESENEEFQSYFSPLHSYEMTCSVSSPSESEYYYADWEGDVTLKSLMRHKCFHCRTKCFNYIMYVFQQFTNHFLI</sequence>
<dbReference type="AlphaFoldDB" id="A0A4Y2A8N4"/>
<feature type="compositionally biased region" description="Polar residues" evidence="1">
    <location>
        <begin position="607"/>
        <end position="624"/>
    </location>
</feature>
<evidence type="ECO:0000256" key="1">
    <source>
        <dbReference type="SAM" id="MobiDB-lite"/>
    </source>
</evidence>
<keyword evidence="3" id="KW-1185">Reference proteome</keyword>
<feature type="region of interest" description="Disordered" evidence="1">
    <location>
        <begin position="606"/>
        <end position="652"/>
    </location>
</feature>
<feature type="compositionally biased region" description="Polar residues" evidence="1">
    <location>
        <begin position="478"/>
        <end position="526"/>
    </location>
</feature>
<feature type="region of interest" description="Disordered" evidence="1">
    <location>
        <begin position="432"/>
        <end position="526"/>
    </location>
</feature>